<feature type="chain" id="PRO_5009974348" evidence="1">
    <location>
        <begin position="24"/>
        <end position="169"/>
    </location>
</feature>
<dbReference type="EnsemblBacteria" id="AAF12375">
    <property type="protein sequence ID" value="AAF12375"/>
    <property type="gene ID" value="DR_A0024"/>
</dbReference>
<dbReference type="HOGENOM" id="CLU_1575898_0_0_0"/>
<proteinExistence type="predicted"/>
<dbReference type="PaxDb" id="243230-DR_A0024"/>
<protein>
    <submittedName>
        <fullName evidence="2">Uncharacterized protein</fullName>
    </submittedName>
</protein>
<dbReference type="KEGG" id="dra:DR_A0024"/>
<evidence type="ECO:0000313" key="2">
    <source>
        <dbReference type="EMBL" id="AAF12375.1"/>
    </source>
</evidence>
<keyword evidence="3" id="KW-1185">Reference proteome</keyword>
<dbReference type="GeneID" id="69518917"/>
<organism evidence="2 3">
    <name type="scientific">Deinococcus radiodurans (strain ATCC 13939 / DSM 20539 / JCM 16871 / CCUG 27074 / LMG 4051 / NBRC 15346 / NCIMB 9279 / VKM B-1422 / R1)</name>
    <dbReference type="NCBI Taxonomy" id="243230"/>
    <lineage>
        <taxon>Bacteria</taxon>
        <taxon>Thermotogati</taxon>
        <taxon>Deinococcota</taxon>
        <taxon>Deinococci</taxon>
        <taxon>Deinococcales</taxon>
        <taxon>Deinococcaceae</taxon>
        <taxon>Deinococcus</taxon>
    </lineage>
</organism>
<reference evidence="2 3" key="1">
    <citation type="journal article" date="1999" name="Science">
        <title>Genome sequence of the radioresistant bacterium Deinococcus radiodurans R1.</title>
        <authorList>
            <person name="White O."/>
            <person name="Eisen J.A."/>
            <person name="Heidelberg J.F."/>
            <person name="Hickey E.K."/>
            <person name="Peterson J.D."/>
            <person name="Dodson R.J."/>
            <person name="Haft D.H."/>
            <person name="Gwinn M.L."/>
            <person name="Nelson W.C."/>
            <person name="Richardson D.L."/>
            <person name="Moffat K.S."/>
            <person name="Qin H."/>
            <person name="Jiang L."/>
            <person name="Pamphile W."/>
            <person name="Crosby M."/>
            <person name="Shen M."/>
            <person name="Vamathevan J.J."/>
            <person name="Lam P."/>
            <person name="McDonald L."/>
            <person name="Utterback T."/>
            <person name="Zalewski C."/>
            <person name="Makarova K.S."/>
            <person name="Aravind L."/>
            <person name="Daly M.J."/>
            <person name="Minton K.W."/>
            <person name="Fleischmann R.D."/>
            <person name="Ketchum K.A."/>
            <person name="Nelson K.E."/>
            <person name="Salzberg S."/>
            <person name="Smith H.O."/>
            <person name="Venter J.C."/>
            <person name="Fraser C.M."/>
        </authorList>
    </citation>
    <scope>NUCLEOTIDE SEQUENCE [LARGE SCALE GENOMIC DNA]</scope>
    <source>
        <strain evidence="3">ATCC 13939 / DSM 20539 / JCM 16871 / LMG 4051 / NBRC 15346 / NCIMB 9279 / R1 / VKM B-1422</strain>
    </source>
</reference>
<dbReference type="PIR" id="C75595">
    <property type="entry name" value="C75595"/>
</dbReference>
<name>Q9RZC9_DEIRA</name>
<feature type="signal peptide" evidence="1">
    <location>
        <begin position="1"/>
        <end position="23"/>
    </location>
</feature>
<dbReference type="RefSeq" id="WP_010889284.1">
    <property type="nucleotide sequence ID" value="NC_001264.1"/>
</dbReference>
<dbReference type="Proteomes" id="UP000002524">
    <property type="component" value="Chromosome 2"/>
</dbReference>
<dbReference type="PATRIC" id="fig|243230.17.peg.2910"/>
<dbReference type="InParanoid" id="Q9RZC9"/>
<evidence type="ECO:0000256" key="1">
    <source>
        <dbReference type="SAM" id="SignalP"/>
    </source>
</evidence>
<dbReference type="OrthoDB" id="68337at2"/>
<evidence type="ECO:0000313" key="3">
    <source>
        <dbReference type="Proteomes" id="UP000002524"/>
    </source>
</evidence>
<dbReference type="AlphaFoldDB" id="Q9RZC9"/>
<sequence length="169" mass="18176">MQRFNRWGLGAVLVCFSVSSGLAGGAPGTPCTQLHLPATWDVRAVAYADVTGDGTPECVLSVWRPWKDWPIARWSASGTPITSNHDAGGDSSHVAVLKPLPGGKYRNIWVGSALYRPVTRLAVQPGGTLVTWETTYAQGREGRPVAVSSWRWTGFGFGLVERRPLSAGQ</sequence>
<dbReference type="EMBL" id="AE001825">
    <property type="protein sequence ID" value="AAF12375.1"/>
    <property type="molecule type" value="Genomic_DNA"/>
</dbReference>
<keyword evidence="1" id="KW-0732">Signal</keyword>
<gene>
    <name evidence="2" type="ordered locus">DR_A0024</name>
</gene>
<dbReference type="STRING" id="243230.DR_A0024"/>
<accession>Q9RZC9</accession>